<evidence type="ECO:0000259" key="1">
    <source>
        <dbReference type="Pfam" id="PF10108"/>
    </source>
</evidence>
<dbReference type="SUPFAM" id="SSF53098">
    <property type="entry name" value="Ribonuclease H-like"/>
    <property type="match status" value="1"/>
</dbReference>
<dbReference type="STRING" id="1519643.SAMN06295933_0258"/>
<dbReference type="Gene3D" id="3.30.420.10">
    <property type="entry name" value="Ribonuclease H-like superfamily/Ribonuclease H"/>
    <property type="match status" value="1"/>
</dbReference>
<dbReference type="OrthoDB" id="13288at2"/>
<accession>A0A1X7C3J7</accession>
<proteinExistence type="predicted"/>
<dbReference type="InterPro" id="IPR019288">
    <property type="entry name" value="3'-5'_exonuclease_PolB-like"/>
</dbReference>
<dbReference type="AlphaFoldDB" id="A0A1X7C3J7"/>
<evidence type="ECO:0000313" key="2">
    <source>
        <dbReference type="EMBL" id="SME89236.1"/>
    </source>
</evidence>
<reference evidence="3" key="1">
    <citation type="submission" date="2017-04" db="EMBL/GenBank/DDBJ databases">
        <authorList>
            <person name="Varghese N."/>
            <person name="Submissions S."/>
        </authorList>
    </citation>
    <scope>NUCLEOTIDE SEQUENCE [LARGE SCALE GENOMIC DNA]</scope>
    <source>
        <strain evidence="3">K3S</strain>
    </source>
</reference>
<dbReference type="Proteomes" id="UP000192906">
    <property type="component" value="Unassembled WGS sequence"/>
</dbReference>
<dbReference type="EMBL" id="FWZU01000001">
    <property type="protein sequence ID" value="SME89236.1"/>
    <property type="molecule type" value="Genomic_DNA"/>
</dbReference>
<dbReference type="InterPro" id="IPR036397">
    <property type="entry name" value="RNaseH_sf"/>
</dbReference>
<dbReference type="InterPro" id="IPR012337">
    <property type="entry name" value="RNaseH-like_sf"/>
</dbReference>
<dbReference type="GO" id="GO:0003676">
    <property type="term" value="F:nucleic acid binding"/>
    <property type="evidence" value="ECO:0007669"/>
    <property type="project" value="InterPro"/>
</dbReference>
<protein>
    <recommendedName>
        <fullName evidence="1">Predicted 3'-5' exonuclease PolB-like domain-containing protein</fullName>
    </recommendedName>
</protein>
<gene>
    <name evidence="2" type="ORF">SAMN06295933_0258</name>
</gene>
<sequence>MIELFIDIETIPGAGKPKASEVKAPGQMKKAETIKAWLAENKESALDELWKKQSLISLKGRIICTGFAVGDNPVESLCWENEEDLLKTMWAKVQEQNKFQDEIRWVGFNIKPFDMNWLYHRAVKFGMKDLAAQISRKRYCDSIVDIREVWNGADYQAKGTADEIAEFLGVKRKTEGMDGSKVFGLWQQGKLSEIASYCGDDVESAREMYRKMEGTF</sequence>
<dbReference type="Pfam" id="PF10108">
    <property type="entry name" value="DNA_pol_B_exo2"/>
    <property type="match status" value="1"/>
</dbReference>
<keyword evidence="3" id="KW-1185">Reference proteome</keyword>
<dbReference type="RefSeq" id="WP_085097179.1">
    <property type="nucleotide sequence ID" value="NZ_FWZU01000001.1"/>
</dbReference>
<organism evidence="2 3">
    <name type="scientific">Desulfovibrio gilichinskyi</name>
    <dbReference type="NCBI Taxonomy" id="1519643"/>
    <lineage>
        <taxon>Bacteria</taxon>
        <taxon>Pseudomonadati</taxon>
        <taxon>Thermodesulfobacteriota</taxon>
        <taxon>Desulfovibrionia</taxon>
        <taxon>Desulfovibrionales</taxon>
        <taxon>Desulfovibrionaceae</taxon>
        <taxon>Desulfovibrio</taxon>
    </lineage>
</organism>
<name>A0A1X7C3J7_9BACT</name>
<evidence type="ECO:0000313" key="3">
    <source>
        <dbReference type="Proteomes" id="UP000192906"/>
    </source>
</evidence>
<feature type="domain" description="Predicted 3'-5' exonuclease PolB-like" evidence="1">
    <location>
        <begin position="81"/>
        <end position="211"/>
    </location>
</feature>